<dbReference type="EMBL" id="CACRTG010000010">
    <property type="protein sequence ID" value="VYS99094.1"/>
    <property type="molecule type" value="Genomic_DNA"/>
</dbReference>
<comment type="subcellular location">
    <subcellularLocation>
        <location evidence="2">Cytoplasm</location>
    </subcellularLocation>
</comment>
<comment type="caution">
    <text evidence="2">Once thought to be involved in copper homeostasis, experiments in E.coli have shown this is not the case.</text>
</comment>
<organism evidence="3">
    <name type="scientific">[Clostridium] nexile</name>
    <dbReference type="NCBI Taxonomy" id="29361"/>
    <lineage>
        <taxon>Bacteria</taxon>
        <taxon>Bacillati</taxon>
        <taxon>Bacillota</taxon>
        <taxon>Clostridia</taxon>
        <taxon>Lachnospirales</taxon>
        <taxon>Lachnospiraceae</taxon>
        <taxon>Tyzzerella</taxon>
    </lineage>
</organism>
<dbReference type="GO" id="GO:0005737">
    <property type="term" value="C:cytoplasm"/>
    <property type="evidence" value="ECO:0007669"/>
    <property type="project" value="UniProtKB-SubCell"/>
</dbReference>
<dbReference type="FunFam" id="3.20.20.380:FF:000001">
    <property type="entry name" value="Copper homeostasis protein CutC"/>
    <property type="match status" value="1"/>
</dbReference>
<dbReference type="SUPFAM" id="SSF110395">
    <property type="entry name" value="CutC-like"/>
    <property type="match status" value="1"/>
</dbReference>
<dbReference type="GO" id="GO:0005507">
    <property type="term" value="F:copper ion binding"/>
    <property type="evidence" value="ECO:0007669"/>
    <property type="project" value="TreeGrafter"/>
</dbReference>
<dbReference type="Gene3D" id="3.20.20.380">
    <property type="entry name" value="Copper homeostasis (CutC) domain"/>
    <property type="match status" value="1"/>
</dbReference>
<sequence length="248" mass="27761">MRDYILECCVDSVESAIEAKKGGANRIELCSGLVIGGLSPSKALFEAVRENVDIRIHTLLRSRFGDFCYTDYEHEMLKKEVRMFRELGADGVVIGTLRPDGSLHTEQMKELIEEAGDMSITLHRAFDMCKDPFATLEQAKRLGIHTILTSGQKNNCVEGIELLKKLVEQAEGKLDILIAGGVDGNVIPKLYQETGSHTYHMSGKVTLNSEMKYRKEDVSMGIASMSEYEIWRTSAERIKKAREVLEAL</sequence>
<dbReference type="PANTHER" id="PTHR12598:SF0">
    <property type="entry name" value="COPPER HOMEOSTASIS PROTEIN CUTC HOMOLOG"/>
    <property type="match status" value="1"/>
</dbReference>
<evidence type="ECO:0000256" key="2">
    <source>
        <dbReference type="HAMAP-Rule" id="MF_00795"/>
    </source>
</evidence>
<proteinExistence type="inferred from homology"/>
<evidence type="ECO:0000256" key="1">
    <source>
        <dbReference type="ARBA" id="ARBA00007768"/>
    </source>
</evidence>
<protein>
    <recommendedName>
        <fullName evidence="2">PF03932 family protein CutC</fullName>
    </recommendedName>
</protein>
<accession>A0A6N2T0T9</accession>
<dbReference type="InterPro" id="IPR005627">
    <property type="entry name" value="CutC-like"/>
</dbReference>
<dbReference type="AlphaFoldDB" id="A0A6N2T0T9"/>
<dbReference type="PANTHER" id="PTHR12598">
    <property type="entry name" value="COPPER HOMEOSTASIS PROTEIN CUTC"/>
    <property type="match status" value="1"/>
</dbReference>
<name>A0A6N2T0T9_9FIRM</name>
<dbReference type="InterPro" id="IPR036822">
    <property type="entry name" value="CutC-like_dom_sf"/>
</dbReference>
<keyword evidence="2" id="KW-0963">Cytoplasm</keyword>
<dbReference type="HAMAP" id="MF_00795">
    <property type="entry name" value="CutC"/>
    <property type="match status" value="1"/>
</dbReference>
<evidence type="ECO:0000313" key="3">
    <source>
        <dbReference type="EMBL" id="VYS99094.1"/>
    </source>
</evidence>
<dbReference type="Pfam" id="PF03932">
    <property type="entry name" value="CutC"/>
    <property type="match status" value="1"/>
</dbReference>
<comment type="similarity">
    <text evidence="1 2">Belongs to the CutC family.</text>
</comment>
<gene>
    <name evidence="2 3" type="primary">cutC</name>
    <name evidence="3" type="ORF">CNLFYP112_01571</name>
</gene>
<reference evidence="3" key="1">
    <citation type="submission" date="2019-11" db="EMBL/GenBank/DDBJ databases">
        <authorList>
            <person name="Feng L."/>
        </authorList>
    </citation>
    <scope>NUCLEOTIDE SEQUENCE</scope>
    <source>
        <strain evidence="3">CnexileLFYP112</strain>
    </source>
</reference>